<protein>
    <submittedName>
        <fullName evidence="1">Uncharacterized protein</fullName>
    </submittedName>
</protein>
<proteinExistence type="predicted"/>
<sequence>MLIIIIIILSVCFKFIVETKGYALIYVKPLHPH</sequence>
<reference evidence="1" key="1">
    <citation type="submission" date="2018-02" db="EMBL/GenBank/DDBJ databases">
        <title>Rhizophora mucronata_Transcriptome.</title>
        <authorList>
            <person name="Meera S.P."/>
            <person name="Sreeshan A."/>
            <person name="Augustine A."/>
        </authorList>
    </citation>
    <scope>NUCLEOTIDE SEQUENCE</scope>
    <source>
        <tissue evidence="1">Leaf</tissue>
    </source>
</reference>
<dbReference type="EMBL" id="GGEC01089834">
    <property type="protein sequence ID" value="MBX70318.1"/>
    <property type="molecule type" value="Transcribed_RNA"/>
</dbReference>
<dbReference type="AlphaFoldDB" id="A0A2P2QTQ4"/>
<organism evidence="1">
    <name type="scientific">Rhizophora mucronata</name>
    <name type="common">Asiatic mangrove</name>
    <dbReference type="NCBI Taxonomy" id="61149"/>
    <lineage>
        <taxon>Eukaryota</taxon>
        <taxon>Viridiplantae</taxon>
        <taxon>Streptophyta</taxon>
        <taxon>Embryophyta</taxon>
        <taxon>Tracheophyta</taxon>
        <taxon>Spermatophyta</taxon>
        <taxon>Magnoliopsida</taxon>
        <taxon>eudicotyledons</taxon>
        <taxon>Gunneridae</taxon>
        <taxon>Pentapetalae</taxon>
        <taxon>rosids</taxon>
        <taxon>fabids</taxon>
        <taxon>Malpighiales</taxon>
        <taxon>Rhizophoraceae</taxon>
        <taxon>Rhizophora</taxon>
    </lineage>
</organism>
<name>A0A2P2QTQ4_RHIMU</name>
<evidence type="ECO:0000313" key="1">
    <source>
        <dbReference type="EMBL" id="MBX70318.1"/>
    </source>
</evidence>
<accession>A0A2P2QTQ4</accession>